<organism evidence="3 4">
    <name type="scientific">Apiospora phragmitis</name>
    <dbReference type="NCBI Taxonomy" id="2905665"/>
    <lineage>
        <taxon>Eukaryota</taxon>
        <taxon>Fungi</taxon>
        <taxon>Dikarya</taxon>
        <taxon>Ascomycota</taxon>
        <taxon>Pezizomycotina</taxon>
        <taxon>Sordariomycetes</taxon>
        <taxon>Xylariomycetidae</taxon>
        <taxon>Amphisphaeriales</taxon>
        <taxon>Apiosporaceae</taxon>
        <taxon>Apiospora</taxon>
    </lineage>
</organism>
<dbReference type="InterPro" id="IPR041661">
    <property type="entry name" value="ZN622/Rei1/Reh1_Znf-C2H2"/>
</dbReference>
<feature type="compositionally biased region" description="Basic and acidic residues" evidence="1">
    <location>
        <begin position="185"/>
        <end position="201"/>
    </location>
</feature>
<reference evidence="3 4" key="1">
    <citation type="submission" date="2023-01" db="EMBL/GenBank/DDBJ databases">
        <title>Analysis of 21 Apiospora genomes using comparative genomics revels a genus with tremendous synthesis potential of carbohydrate active enzymes and secondary metabolites.</title>
        <authorList>
            <person name="Sorensen T."/>
        </authorList>
    </citation>
    <scope>NUCLEOTIDE SEQUENCE [LARGE SCALE GENOMIC DNA]</scope>
    <source>
        <strain evidence="3 4">CBS 135458</strain>
    </source>
</reference>
<dbReference type="PANTHER" id="PTHR13182">
    <property type="entry name" value="ZINC FINGER PROTEIN 622"/>
    <property type="match status" value="1"/>
</dbReference>
<keyword evidence="4" id="KW-1185">Reference proteome</keyword>
<dbReference type="RefSeq" id="XP_066713573.1">
    <property type="nucleotide sequence ID" value="XM_066859984.1"/>
</dbReference>
<gene>
    <name evidence="3" type="ORF">PG994_008575</name>
</gene>
<evidence type="ECO:0000256" key="1">
    <source>
        <dbReference type="SAM" id="MobiDB-lite"/>
    </source>
</evidence>
<evidence type="ECO:0000313" key="4">
    <source>
        <dbReference type="Proteomes" id="UP001480595"/>
    </source>
</evidence>
<feature type="domain" description="ZN622/Rei1/Reh1 zinc finger C2H2-type" evidence="2">
    <location>
        <begin position="8"/>
        <end position="104"/>
    </location>
</feature>
<proteinExistence type="predicted"/>
<dbReference type="PANTHER" id="PTHR13182:SF8">
    <property type="entry name" value="CYTOPLASMIC 60S SUBUNIT BIOGENESIS FACTOR ZNF622"/>
    <property type="match status" value="1"/>
</dbReference>
<evidence type="ECO:0000259" key="2">
    <source>
        <dbReference type="Pfam" id="PF12756"/>
    </source>
</evidence>
<dbReference type="Proteomes" id="UP001480595">
    <property type="component" value="Unassembled WGS sequence"/>
</dbReference>
<accession>A0ABR1UGV0</accession>
<feature type="compositionally biased region" description="Acidic residues" evidence="1">
    <location>
        <begin position="102"/>
        <end position="113"/>
    </location>
</feature>
<feature type="region of interest" description="Disordered" evidence="1">
    <location>
        <begin position="102"/>
        <end position="217"/>
    </location>
</feature>
<name>A0ABR1UGV0_9PEZI</name>
<dbReference type="Pfam" id="PF12756">
    <property type="entry name" value="zf-C2H2_2"/>
    <property type="match status" value="1"/>
</dbReference>
<evidence type="ECO:0000313" key="3">
    <source>
        <dbReference type="EMBL" id="KAK8058127.1"/>
    </source>
</evidence>
<comment type="caution">
    <text evidence="3">The sequence shown here is derived from an EMBL/GenBank/DDBJ whole genome shotgun (WGS) entry which is preliminary data.</text>
</comment>
<sequence length="290" mass="32838">MRPFTPGQCLFCSNASPSFSDSVAHMQKLHGLFIPYQDSLIVDLETLFEYLHLLISECRECIQCGTTRATVQAAQQHMAGKGHCRFDMSPDSEFAEFYDFSEAEESEDDDDEAGEGRNQDEPMTATTSSSHPKPILADEDSIRLPSGKIVSRQSPSGQTGPPFTRQFRRRTRKPFVSQLEYSQTEPDKKEKVEGSDSDSQRDSSNTQALSKKEKRARAAVAYQLSSMSAGDRNTMIHLPASQQRSILATQLRHQENVQKEEKRRQTRVDRKGNKNLYAYWHTETPVYQCG</sequence>
<protein>
    <submittedName>
        <fullName evidence="3">Murein transglycosylase</fullName>
    </submittedName>
</protein>
<dbReference type="EMBL" id="JAQQWL010000009">
    <property type="protein sequence ID" value="KAK8058127.1"/>
    <property type="molecule type" value="Genomic_DNA"/>
</dbReference>
<dbReference type="InterPro" id="IPR040025">
    <property type="entry name" value="Znf622/Rei1/Reh1"/>
</dbReference>
<dbReference type="GeneID" id="92093047"/>